<dbReference type="Gene3D" id="3.10.129.10">
    <property type="entry name" value="Hotdog Thioesterase"/>
    <property type="match status" value="1"/>
</dbReference>
<dbReference type="Proteomes" id="UP000239485">
    <property type="component" value="Unassembled WGS sequence"/>
</dbReference>
<evidence type="ECO:0000313" key="2">
    <source>
        <dbReference type="Proteomes" id="UP000239485"/>
    </source>
</evidence>
<dbReference type="CDD" id="cd00586">
    <property type="entry name" value="4HBT"/>
    <property type="match status" value="1"/>
</dbReference>
<gene>
    <name evidence="1" type="ORF">CLV92_11780</name>
</gene>
<keyword evidence="2" id="KW-1185">Reference proteome</keyword>
<comment type="caution">
    <text evidence="1">The sequence shown here is derived from an EMBL/GenBank/DDBJ whole genome shotgun (WGS) entry which is preliminary data.</text>
</comment>
<dbReference type="EMBL" id="PTJD01000017">
    <property type="protein sequence ID" value="PPK92115.1"/>
    <property type="molecule type" value="Genomic_DNA"/>
</dbReference>
<organism evidence="1 2">
    <name type="scientific">Kineococcus xinjiangensis</name>
    <dbReference type="NCBI Taxonomy" id="512762"/>
    <lineage>
        <taxon>Bacteria</taxon>
        <taxon>Bacillati</taxon>
        <taxon>Actinomycetota</taxon>
        <taxon>Actinomycetes</taxon>
        <taxon>Kineosporiales</taxon>
        <taxon>Kineosporiaceae</taxon>
        <taxon>Kineococcus</taxon>
    </lineage>
</organism>
<evidence type="ECO:0000313" key="1">
    <source>
        <dbReference type="EMBL" id="PPK92115.1"/>
    </source>
</evidence>
<dbReference type="PANTHER" id="PTHR31793">
    <property type="entry name" value="4-HYDROXYBENZOYL-COA THIOESTERASE FAMILY MEMBER"/>
    <property type="match status" value="1"/>
</dbReference>
<reference evidence="1 2" key="1">
    <citation type="submission" date="2018-02" db="EMBL/GenBank/DDBJ databases">
        <title>Genomic Encyclopedia of Archaeal and Bacterial Type Strains, Phase II (KMG-II): from individual species to whole genera.</title>
        <authorList>
            <person name="Goeker M."/>
        </authorList>
    </citation>
    <scope>NUCLEOTIDE SEQUENCE [LARGE SCALE GENOMIC DNA]</scope>
    <source>
        <strain evidence="1 2">DSM 22857</strain>
    </source>
</reference>
<dbReference type="GO" id="GO:0047617">
    <property type="term" value="F:fatty acyl-CoA hydrolase activity"/>
    <property type="evidence" value="ECO:0007669"/>
    <property type="project" value="TreeGrafter"/>
</dbReference>
<dbReference type="InterPro" id="IPR050563">
    <property type="entry name" value="4-hydroxybenzoyl-CoA_TE"/>
</dbReference>
<sequence>MSEAAQPSPGQGPAAGPVRVAVQVRFSDVDVFGHVNNAAYLRYLEDARFASFEAAGLCADGTVLPRVLVMARQEIEYLRPLLPRCGFVAGPAGISGVAVDTWVLRVGRSSVDLGHEVLDPAAGVVYARSRSRMVCVDRATGQPQPLDGEHRAQLLRHLGEDVPLRPWE</sequence>
<keyword evidence="1" id="KW-0378">Hydrolase</keyword>
<dbReference type="AlphaFoldDB" id="A0A2S6ID22"/>
<proteinExistence type="predicted"/>
<dbReference type="PANTHER" id="PTHR31793:SF24">
    <property type="entry name" value="LONG-CHAIN ACYL-COA THIOESTERASE FADM"/>
    <property type="match status" value="1"/>
</dbReference>
<protein>
    <submittedName>
        <fullName evidence="1">Acyl-CoA thioester hydrolase</fullName>
    </submittedName>
</protein>
<dbReference type="RefSeq" id="WP_158257333.1">
    <property type="nucleotide sequence ID" value="NZ_PTJD01000017.1"/>
</dbReference>
<dbReference type="Pfam" id="PF13279">
    <property type="entry name" value="4HBT_2"/>
    <property type="match status" value="1"/>
</dbReference>
<name>A0A2S6ID22_9ACTN</name>
<dbReference type="InterPro" id="IPR029069">
    <property type="entry name" value="HotDog_dom_sf"/>
</dbReference>
<dbReference type="OrthoDB" id="9799036at2"/>
<accession>A0A2S6ID22</accession>
<dbReference type="SUPFAM" id="SSF54637">
    <property type="entry name" value="Thioesterase/thiol ester dehydrase-isomerase"/>
    <property type="match status" value="1"/>
</dbReference>